<gene>
    <name evidence="1" type="ORF">GSLYS_00004273001</name>
</gene>
<dbReference type="AlphaFoldDB" id="A0AAV2H920"/>
<dbReference type="InterPro" id="IPR009003">
    <property type="entry name" value="Peptidase_S1_PA"/>
</dbReference>
<reference evidence="1 2" key="1">
    <citation type="submission" date="2024-04" db="EMBL/GenBank/DDBJ databases">
        <authorList>
            <consortium name="Genoscope - CEA"/>
            <person name="William W."/>
        </authorList>
    </citation>
    <scope>NUCLEOTIDE SEQUENCE [LARGE SCALE GENOMIC DNA]</scope>
</reference>
<keyword evidence="2" id="KW-1185">Reference proteome</keyword>
<accession>A0AAV2H920</accession>
<organism evidence="1 2">
    <name type="scientific">Lymnaea stagnalis</name>
    <name type="common">Great pond snail</name>
    <name type="synonym">Helix stagnalis</name>
    <dbReference type="NCBI Taxonomy" id="6523"/>
    <lineage>
        <taxon>Eukaryota</taxon>
        <taxon>Metazoa</taxon>
        <taxon>Spiralia</taxon>
        <taxon>Lophotrochozoa</taxon>
        <taxon>Mollusca</taxon>
        <taxon>Gastropoda</taxon>
        <taxon>Heterobranchia</taxon>
        <taxon>Euthyneura</taxon>
        <taxon>Panpulmonata</taxon>
        <taxon>Hygrophila</taxon>
        <taxon>Lymnaeoidea</taxon>
        <taxon>Lymnaeidae</taxon>
        <taxon>Lymnaea</taxon>
    </lineage>
</organism>
<dbReference type="EMBL" id="CAXITT010000062">
    <property type="protein sequence ID" value="CAL1530140.1"/>
    <property type="molecule type" value="Genomic_DNA"/>
</dbReference>
<evidence type="ECO:0000313" key="2">
    <source>
        <dbReference type="Proteomes" id="UP001497497"/>
    </source>
</evidence>
<evidence type="ECO:0008006" key="3">
    <source>
        <dbReference type="Google" id="ProtNLM"/>
    </source>
</evidence>
<evidence type="ECO:0000313" key="1">
    <source>
        <dbReference type="EMBL" id="CAL1530140.1"/>
    </source>
</evidence>
<dbReference type="SUPFAM" id="SSF50494">
    <property type="entry name" value="Trypsin-like serine proteases"/>
    <property type="match status" value="1"/>
</dbReference>
<name>A0AAV2H920_LYMST</name>
<proteinExistence type="predicted"/>
<comment type="caution">
    <text evidence="1">The sequence shown here is derived from an EMBL/GenBank/DDBJ whole genome shotgun (WGS) entry which is preliminary data.</text>
</comment>
<sequence length="213" mass="24140">MPRSGTGRICRVSKHENVPKEPCPCKLCKDTSSPEVSWGEIFVVTATHVIYDQDETADASCLLNYDSQDEKGSRLDDANFIESEITDDKCWLRFFTHDLQLTDEIVAKVCRYDQLCEVLHAKYKKEDTTLQGENRFAVIVSHPHGSYKMVSVGQWTQRELMDKYHTQYVYNAMTCPGTSGATVYTLSMPGWFYVHTHSGAKPDGGFSGYGFEH</sequence>
<dbReference type="Proteomes" id="UP001497497">
    <property type="component" value="Unassembled WGS sequence"/>
</dbReference>
<protein>
    <recommendedName>
        <fullName evidence="3">Serine protease</fullName>
    </recommendedName>
</protein>